<organism evidence="7 8">
    <name type="scientific">Enterovibrio norvegicus DSM 15893</name>
    <dbReference type="NCBI Taxonomy" id="1121869"/>
    <lineage>
        <taxon>Bacteria</taxon>
        <taxon>Pseudomonadati</taxon>
        <taxon>Pseudomonadota</taxon>
        <taxon>Gammaproteobacteria</taxon>
        <taxon>Vibrionales</taxon>
        <taxon>Vibrionaceae</taxon>
        <taxon>Enterovibrio</taxon>
    </lineage>
</organism>
<evidence type="ECO:0000256" key="4">
    <source>
        <dbReference type="ARBA" id="ARBA00022764"/>
    </source>
</evidence>
<keyword evidence="4" id="KW-0574">Periplasm</keyword>
<dbReference type="PANTHER" id="PTHR38102:SF1">
    <property type="entry name" value="PERIPLASMIC CHAPERONE SPY"/>
    <property type="match status" value="1"/>
</dbReference>
<dbReference type="GO" id="GO:0051082">
    <property type="term" value="F:unfolded protein binding"/>
    <property type="evidence" value="ECO:0007669"/>
    <property type="project" value="TreeGrafter"/>
</dbReference>
<evidence type="ECO:0000256" key="2">
    <source>
        <dbReference type="ARBA" id="ARBA00008441"/>
    </source>
</evidence>
<dbReference type="Proteomes" id="UP000182692">
    <property type="component" value="Unassembled WGS sequence"/>
</dbReference>
<gene>
    <name evidence="7" type="ORF">SAMN03084138_01904</name>
</gene>
<comment type="similarity">
    <text evidence="2">Belongs to the CpxP/Spy family.</text>
</comment>
<proteinExistence type="inferred from homology"/>
<evidence type="ECO:0000256" key="1">
    <source>
        <dbReference type="ARBA" id="ARBA00004418"/>
    </source>
</evidence>
<evidence type="ECO:0000313" key="8">
    <source>
        <dbReference type="Proteomes" id="UP000182692"/>
    </source>
</evidence>
<dbReference type="GO" id="GO:0030288">
    <property type="term" value="C:outer membrane-bounded periplasmic space"/>
    <property type="evidence" value="ECO:0007669"/>
    <property type="project" value="TreeGrafter"/>
</dbReference>
<comment type="subcellular location">
    <subcellularLocation>
        <location evidence="1">Periplasm</location>
    </subcellularLocation>
</comment>
<sequence>MKFSKRIAATVIAMPLMMGSMSAMAFGGKHHGGEGMMGGKHLLRGIDLTDAQEEKIDALREQNRDAKKANKAKNKEAMMADRQAMQTLLLADNFDEAAIRDLATKMSDQQVERRISRMKAQHEMLNVLTPEQKVQVEENMAKMAERMQERMNKHHG</sequence>
<feature type="chain" id="PRO_5010278763" evidence="6">
    <location>
        <begin position="26"/>
        <end position="156"/>
    </location>
</feature>
<keyword evidence="3 6" id="KW-0732">Signal</keyword>
<protein>
    <submittedName>
        <fullName evidence="7">Protein CpxP</fullName>
    </submittedName>
</protein>
<dbReference type="InterPro" id="IPR052211">
    <property type="entry name" value="Cpx_auxiliary_protein"/>
</dbReference>
<dbReference type="Gene3D" id="1.20.120.1490">
    <property type="match status" value="1"/>
</dbReference>
<dbReference type="STRING" id="1121869.SAMN03084138_01904"/>
<feature type="coiled-coil region" evidence="5">
    <location>
        <begin position="49"/>
        <end position="76"/>
    </location>
</feature>
<dbReference type="CDD" id="cd09916">
    <property type="entry name" value="CpxP_like"/>
    <property type="match status" value="1"/>
</dbReference>
<evidence type="ECO:0000256" key="6">
    <source>
        <dbReference type="SAM" id="SignalP"/>
    </source>
</evidence>
<evidence type="ECO:0000256" key="5">
    <source>
        <dbReference type="SAM" id="Coils"/>
    </source>
</evidence>
<dbReference type="EMBL" id="FOWR01000012">
    <property type="protein sequence ID" value="SFP31977.1"/>
    <property type="molecule type" value="Genomic_DNA"/>
</dbReference>
<dbReference type="GeneID" id="35871500"/>
<evidence type="ECO:0000256" key="3">
    <source>
        <dbReference type="ARBA" id="ARBA00022729"/>
    </source>
</evidence>
<dbReference type="RefSeq" id="WP_074926782.1">
    <property type="nucleotide sequence ID" value="NZ_FOWR01000012.1"/>
</dbReference>
<dbReference type="PIRSF" id="PIRSF034445">
    <property type="entry name" value="CpxP_Spy"/>
    <property type="match status" value="1"/>
</dbReference>
<reference evidence="7 8" key="1">
    <citation type="submission" date="2016-10" db="EMBL/GenBank/DDBJ databases">
        <authorList>
            <person name="de Groot N.N."/>
        </authorList>
    </citation>
    <scope>NUCLEOTIDE SEQUENCE [LARGE SCALE GENOMIC DNA]</scope>
    <source>
        <strain evidence="7 8">DSM 15893</strain>
    </source>
</reference>
<evidence type="ECO:0000313" key="7">
    <source>
        <dbReference type="EMBL" id="SFP31977.1"/>
    </source>
</evidence>
<dbReference type="InterPro" id="IPR012899">
    <property type="entry name" value="LTXXQ"/>
</dbReference>
<dbReference type="Pfam" id="PF07813">
    <property type="entry name" value="LTXXQ"/>
    <property type="match status" value="1"/>
</dbReference>
<dbReference type="AlphaFoldDB" id="A0A1I5PDJ0"/>
<accession>A0A1I5PDJ0</accession>
<dbReference type="PANTHER" id="PTHR38102">
    <property type="entry name" value="PERIPLASMIC CHAPERONE SPY"/>
    <property type="match status" value="1"/>
</dbReference>
<feature type="signal peptide" evidence="6">
    <location>
        <begin position="1"/>
        <end position="25"/>
    </location>
</feature>
<keyword evidence="5" id="KW-0175">Coiled coil</keyword>
<name>A0A1I5PDJ0_9GAMM</name>